<evidence type="ECO:0000256" key="5">
    <source>
        <dbReference type="SAM" id="Phobius"/>
    </source>
</evidence>
<proteinExistence type="predicted"/>
<sequence>MSHFIKISQFAGKTFAIWVILFAVLGFAFPTSFTWISPYITILLGVIMFGMGLTLTADDFRELLRNPLHVLIGVFVQYTVMPLIAFGLAYGLGLPSEIAVGVILVGCCPGGTASNVMTFLAKGNTALSVAITTVSTLLAPFLTPFLILFFAKEWLPVSPGSLFVSILQAVLIPIIAGLIVRFFFKKQVEKTVQILPLVSVIGIVAIVSAVVGGNRENIIQSGLMIFAVVILHNGLGLFLGFVLAKCFKMDYASQKAVAIEVGMQNSGLGAALATAHFSPLSAVPSAVFSVWHNLSGSWLATYWSKKIKKQENDEHSPVPQIMDKKL</sequence>
<evidence type="ECO:0000313" key="7">
    <source>
        <dbReference type="Proteomes" id="UP000187367"/>
    </source>
</evidence>
<keyword evidence="4 5" id="KW-0472">Membrane</keyword>
<dbReference type="AlphaFoldDB" id="A0A1R1QEB7"/>
<dbReference type="Pfam" id="PF01758">
    <property type="entry name" value="SBF"/>
    <property type="match status" value="1"/>
</dbReference>
<dbReference type="EMBL" id="MTJL01000033">
    <property type="protein sequence ID" value="OMI01833.1"/>
    <property type="molecule type" value="Genomic_DNA"/>
</dbReference>
<dbReference type="Gene3D" id="1.20.1530.20">
    <property type="match status" value="1"/>
</dbReference>
<dbReference type="GO" id="GO:0016020">
    <property type="term" value="C:membrane"/>
    <property type="evidence" value="ECO:0007669"/>
    <property type="project" value="UniProtKB-SubCell"/>
</dbReference>
<dbReference type="InterPro" id="IPR004710">
    <property type="entry name" value="Bilac:Na_transpt"/>
</dbReference>
<dbReference type="GeneID" id="92790159"/>
<comment type="caution">
    <text evidence="6">The sequence shown here is derived from an EMBL/GenBank/DDBJ whole genome shotgun (WGS) entry which is preliminary data.</text>
</comment>
<dbReference type="RefSeq" id="WP_076764212.1">
    <property type="nucleotide sequence ID" value="NZ_CP133085.1"/>
</dbReference>
<feature type="transmembrane region" description="Helical" evidence="5">
    <location>
        <begin position="223"/>
        <end position="244"/>
    </location>
</feature>
<accession>A0A1R1RF19</accession>
<keyword evidence="2 5" id="KW-0812">Transmembrane</keyword>
<dbReference type="InterPro" id="IPR038770">
    <property type="entry name" value="Na+/solute_symporter_sf"/>
</dbReference>
<feature type="transmembrane region" description="Helical" evidence="5">
    <location>
        <begin position="35"/>
        <end position="56"/>
    </location>
</feature>
<name>A0A1R1QEB7_9BACI</name>
<dbReference type="OrthoDB" id="9806785at2"/>
<keyword evidence="3 5" id="KW-1133">Transmembrane helix</keyword>
<dbReference type="InterPro" id="IPR002657">
    <property type="entry name" value="BilAc:Na_symport/Acr3"/>
</dbReference>
<reference evidence="6 7" key="1">
    <citation type="submission" date="2017-01" db="EMBL/GenBank/DDBJ databases">
        <title>Bacillus phylogenomics.</title>
        <authorList>
            <person name="Dunlap C."/>
        </authorList>
    </citation>
    <scope>NUCLEOTIDE SEQUENCE [LARGE SCALE GENOMIC DNA]</scope>
    <source>
        <strain evidence="6 7">NRRL B-41282</strain>
    </source>
</reference>
<feature type="transmembrane region" description="Helical" evidence="5">
    <location>
        <begin position="127"/>
        <end position="150"/>
    </location>
</feature>
<dbReference type="Proteomes" id="UP000187367">
    <property type="component" value="Unassembled WGS sequence"/>
</dbReference>
<organism evidence="6 7">
    <name type="scientific">Bacillus swezeyi</name>
    <dbReference type="NCBI Taxonomy" id="1925020"/>
    <lineage>
        <taxon>Bacteria</taxon>
        <taxon>Bacillati</taxon>
        <taxon>Bacillota</taxon>
        <taxon>Bacilli</taxon>
        <taxon>Bacillales</taxon>
        <taxon>Bacillaceae</taxon>
        <taxon>Bacillus</taxon>
    </lineage>
</organism>
<gene>
    <name evidence="6" type="ORF">BW143_16565</name>
</gene>
<evidence type="ECO:0000256" key="4">
    <source>
        <dbReference type="ARBA" id="ARBA00023136"/>
    </source>
</evidence>
<dbReference type="PANTHER" id="PTHR10361">
    <property type="entry name" value="SODIUM-BILE ACID COTRANSPORTER"/>
    <property type="match status" value="1"/>
</dbReference>
<dbReference type="NCBIfam" id="TIGR00841">
    <property type="entry name" value="bass"/>
    <property type="match status" value="1"/>
</dbReference>
<dbReference type="PANTHER" id="PTHR10361:SF28">
    <property type="entry name" value="P3 PROTEIN-RELATED"/>
    <property type="match status" value="1"/>
</dbReference>
<evidence type="ECO:0000313" key="6">
    <source>
        <dbReference type="EMBL" id="OMI01833.1"/>
    </source>
</evidence>
<feature type="transmembrane region" description="Helical" evidence="5">
    <location>
        <begin position="68"/>
        <end position="92"/>
    </location>
</feature>
<accession>A0A1R1QEB7</accession>
<feature type="transmembrane region" description="Helical" evidence="5">
    <location>
        <begin position="98"/>
        <end position="120"/>
    </location>
</feature>
<comment type="subcellular location">
    <subcellularLocation>
        <location evidence="1">Membrane</location>
        <topology evidence="1">Multi-pass membrane protein</topology>
    </subcellularLocation>
</comment>
<feature type="transmembrane region" description="Helical" evidence="5">
    <location>
        <begin position="162"/>
        <end position="184"/>
    </location>
</feature>
<evidence type="ECO:0000256" key="2">
    <source>
        <dbReference type="ARBA" id="ARBA00022692"/>
    </source>
</evidence>
<feature type="transmembrane region" description="Helical" evidence="5">
    <location>
        <begin position="12"/>
        <end position="29"/>
    </location>
</feature>
<evidence type="ECO:0000256" key="3">
    <source>
        <dbReference type="ARBA" id="ARBA00022989"/>
    </source>
</evidence>
<feature type="transmembrane region" description="Helical" evidence="5">
    <location>
        <begin position="191"/>
        <end position="211"/>
    </location>
</feature>
<evidence type="ECO:0000256" key="1">
    <source>
        <dbReference type="ARBA" id="ARBA00004141"/>
    </source>
</evidence>
<protein>
    <submittedName>
        <fullName evidence="6">Sodium transporter</fullName>
    </submittedName>
</protein>
<keyword evidence="7" id="KW-1185">Reference proteome</keyword>